<dbReference type="KEGG" id="scb:SCAB_14001"/>
<accession>C9Z9V8</accession>
<evidence type="ECO:0000256" key="3">
    <source>
        <dbReference type="SAM" id="MobiDB-lite"/>
    </source>
</evidence>
<reference evidence="5 6" key="1">
    <citation type="journal article" date="2010" name="Mol. Plant Microbe Interact.">
        <title>Streptomyces scabies 87-22 contains a coronafacic acid-like biosynthetic cluster that contributes to plant-microbe interactions.</title>
        <authorList>
            <person name="Bignell D.R."/>
            <person name="Seipke R.F."/>
            <person name="Huguet-Tapia J.C."/>
            <person name="Chambers A.H."/>
            <person name="Parry R.J."/>
            <person name="Loria R."/>
        </authorList>
    </citation>
    <scope>NUCLEOTIDE SEQUENCE [LARGE SCALE GENOMIC DNA]</scope>
    <source>
        <strain evidence="5 6">87.22</strain>
    </source>
</reference>
<keyword evidence="2" id="KW-0560">Oxidoreductase</keyword>
<comment type="similarity">
    <text evidence="1">Belongs to the non-flavoprotein flavin reductase family.</text>
</comment>
<proteinExistence type="inferred from homology"/>
<evidence type="ECO:0000256" key="1">
    <source>
        <dbReference type="ARBA" id="ARBA00008898"/>
    </source>
</evidence>
<dbReference type="Proteomes" id="UP000001444">
    <property type="component" value="Chromosome"/>
</dbReference>
<feature type="region of interest" description="Disordered" evidence="3">
    <location>
        <begin position="1"/>
        <end position="25"/>
    </location>
</feature>
<dbReference type="HOGENOM" id="CLU_059021_1_3_11"/>
<dbReference type="AlphaFoldDB" id="C9Z9V8"/>
<dbReference type="PANTHER" id="PTHR30466">
    <property type="entry name" value="FLAVIN REDUCTASE"/>
    <property type="match status" value="1"/>
</dbReference>
<dbReference type="PANTHER" id="PTHR30466:SF11">
    <property type="entry name" value="FLAVIN-DEPENDENT MONOOXYGENASE, REDUCTASE SUBUNIT HSAB"/>
    <property type="match status" value="1"/>
</dbReference>
<feature type="domain" description="Flavin reductase like" evidence="4">
    <location>
        <begin position="34"/>
        <end position="178"/>
    </location>
</feature>
<keyword evidence="6" id="KW-1185">Reference proteome</keyword>
<dbReference type="GO" id="GO:0010181">
    <property type="term" value="F:FMN binding"/>
    <property type="evidence" value="ECO:0007669"/>
    <property type="project" value="InterPro"/>
</dbReference>
<evidence type="ECO:0000313" key="5">
    <source>
        <dbReference type="EMBL" id="CBG68551.1"/>
    </source>
</evidence>
<dbReference type="InterPro" id="IPR050268">
    <property type="entry name" value="NADH-dep_flavin_reductase"/>
</dbReference>
<dbReference type="SUPFAM" id="SSF50475">
    <property type="entry name" value="FMN-binding split barrel"/>
    <property type="match status" value="1"/>
</dbReference>
<dbReference type="InterPro" id="IPR002563">
    <property type="entry name" value="Flavin_Rdtase-like_dom"/>
</dbReference>
<dbReference type="InterPro" id="IPR012349">
    <property type="entry name" value="Split_barrel_FMN-bd"/>
</dbReference>
<protein>
    <submittedName>
        <fullName evidence="5">PROBABLE OXIDOREDUCTASE</fullName>
    </submittedName>
</protein>
<name>C9Z9V8_STRSW</name>
<sequence>MMREHATGALASPDDRLTPTGSGQLDPRGLRDAFGCFPSGVIALCALAQDGVPAGMAVSSFTTVSLDPPLVSVSMQNTSTTWPILRERARLGLSVLAEQQHREVRQLASTGTDRFAGVSWHAADDGAVYLDDAVGWFSCSVWNQLPAGDHTIALLEIRGLRTVAGGAPLVFHASRFRRLAPVDQSA</sequence>
<evidence type="ECO:0000256" key="2">
    <source>
        <dbReference type="ARBA" id="ARBA00023002"/>
    </source>
</evidence>
<gene>
    <name evidence="5" type="ordered locus">SCAB_14001</name>
</gene>
<dbReference type="eggNOG" id="COG1853">
    <property type="taxonomic scope" value="Bacteria"/>
</dbReference>
<dbReference type="STRING" id="680198.SCAB_14001"/>
<dbReference type="GO" id="GO:0042602">
    <property type="term" value="F:riboflavin reductase (NADPH) activity"/>
    <property type="evidence" value="ECO:0007669"/>
    <property type="project" value="TreeGrafter"/>
</dbReference>
<evidence type="ECO:0000313" key="6">
    <source>
        <dbReference type="Proteomes" id="UP000001444"/>
    </source>
</evidence>
<dbReference type="SMART" id="SM00903">
    <property type="entry name" value="Flavin_Reduct"/>
    <property type="match status" value="1"/>
</dbReference>
<organism evidence="5 6">
    <name type="scientific">Streptomyces scabiei (strain 87.22)</name>
    <dbReference type="NCBI Taxonomy" id="680198"/>
    <lineage>
        <taxon>Bacteria</taxon>
        <taxon>Bacillati</taxon>
        <taxon>Actinomycetota</taxon>
        <taxon>Actinomycetes</taxon>
        <taxon>Kitasatosporales</taxon>
        <taxon>Streptomycetaceae</taxon>
        <taxon>Streptomyces</taxon>
    </lineage>
</organism>
<dbReference type="EMBL" id="FN554889">
    <property type="protein sequence ID" value="CBG68551.1"/>
    <property type="molecule type" value="Genomic_DNA"/>
</dbReference>
<dbReference type="Pfam" id="PF01613">
    <property type="entry name" value="Flavin_Reduct"/>
    <property type="match status" value="1"/>
</dbReference>
<evidence type="ECO:0000259" key="4">
    <source>
        <dbReference type="SMART" id="SM00903"/>
    </source>
</evidence>
<dbReference type="Gene3D" id="2.30.110.10">
    <property type="entry name" value="Electron Transport, Fmn-binding Protein, Chain A"/>
    <property type="match status" value="1"/>
</dbReference>